<dbReference type="InterPro" id="IPR006221">
    <property type="entry name" value="TrpG/PapA_dom"/>
</dbReference>
<dbReference type="Pfam" id="PF00117">
    <property type="entry name" value="GATase"/>
    <property type="match status" value="1"/>
</dbReference>
<dbReference type="FunFam" id="3.40.50.880:FF:000003">
    <property type="entry name" value="Anthranilate synthase component II"/>
    <property type="match status" value="1"/>
</dbReference>
<protein>
    <submittedName>
        <fullName evidence="3">Aminodeoxychorismate/anthranilate synthase component II</fullName>
    </submittedName>
</protein>
<evidence type="ECO:0000259" key="2">
    <source>
        <dbReference type="Pfam" id="PF00117"/>
    </source>
</evidence>
<dbReference type="NCBIfam" id="TIGR00566">
    <property type="entry name" value="trpG_papA"/>
    <property type="match status" value="1"/>
</dbReference>
<feature type="domain" description="Glutamine amidotransferase" evidence="2">
    <location>
        <begin position="4"/>
        <end position="186"/>
    </location>
</feature>
<keyword evidence="4" id="KW-1185">Reference proteome</keyword>
<comment type="caution">
    <text evidence="3">The sequence shown here is derived from an EMBL/GenBank/DDBJ whole genome shotgun (WGS) entry which is preliminary data.</text>
</comment>
<dbReference type="GO" id="GO:0004049">
    <property type="term" value="F:anthranilate synthase activity"/>
    <property type="evidence" value="ECO:0007669"/>
    <property type="project" value="TreeGrafter"/>
</dbReference>
<dbReference type="InterPro" id="IPR029062">
    <property type="entry name" value="Class_I_gatase-like"/>
</dbReference>
<dbReference type="Gene3D" id="3.40.50.880">
    <property type="match status" value="1"/>
</dbReference>
<dbReference type="GO" id="GO:0005829">
    <property type="term" value="C:cytosol"/>
    <property type="evidence" value="ECO:0007669"/>
    <property type="project" value="TreeGrafter"/>
</dbReference>
<proteinExistence type="predicted"/>
<dbReference type="InterPro" id="IPR050472">
    <property type="entry name" value="Anth_synth/Amidotransfase"/>
</dbReference>
<dbReference type="CDD" id="cd01743">
    <property type="entry name" value="GATase1_Anthranilate_Synthase"/>
    <property type="match status" value="1"/>
</dbReference>
<evidence type="ECO:0000313" key="3">
    <source>
        <dbReference type="EMBL" id="MCP9764899.1"/>
    </source>
</evidence>
<dbReference type="PRINTS" id="PR00096">
    <property type="entry name" value="GATASE"/>
</dbReference>
<dbReference type="RefSeq" id="WP_255038620.1">
    <property type="nucleotide sequence ID" value="NZ_RJUF01000177.1"/>
</dbReference>
<dbReference type="SUPFAM" id="SSF52317">
    <property type="entry name" value="Class I glutamine amidotransferase-like"/>
    <property type="match status" value="1"/>
</dbReference>
<sequence>MKILVLDNYDSFVYNLVYILKDLGGDVDVIRNDKIALEEVKKYDKILLSPGPGIPEEAGIMMDLLAEYKTTKSIFGVCLGHQAIGEAFGSKLHNMDDVLHGVTTKCVVKDENELLFKGLPNSFEVCRYHSWTVVPETMPTDLKITAIDEKGYVLGEAHQKYDIRGVQFHPEAYLTEHGVKMVENWMKS</sequence>
<accession>A0AAE3H4A2</accession>
<gene>
    <name evidence="3" type="ORF">EGI31_18345</name>
</gene>
<evidence type="ECO:0000256" key="1">
    <source>
        <dbReference type="ARBA" id="ARBA00022962"/>
    </source>
</evidence>
<evidence type="ECO:0000313" key="4">
    <source>
        <dbReference type="Proteomes" id="UP001204144"/>
    </source>
</evidence>
<reference evidence="3 4" key="1">
    <citation type="submission" date="2018-11" db="EMBL/GenBank/DDBJ databases">
        <title>Novel bacteria species description.</title>
        <authorList>
            <person name="Han J.-H."/>
        </authorList>
    </citation>
    <scope>NUCLEOTIDE SEQUENCE [LARGE SCALE GENOMIC DNA]</scope>
    <source>
        <strain evidence="3 4">KCTC23259</strain>
    </source>
</reference>
<name>A0AAE3H4A2_9BACT</name>
<organism evidence="3 4">
    <name type="scientific">Lacihabitans soyangensis</name>
    <dbReference type="NCBI Taxonomy" id="869394"/>
    <lineage>
        <taxon>Bacteria</taxon>
        <taxon>Pseudomonadati</taxon>
        <taxon>Bacteroidota</taxon>
        <taxon>Cytophagia</taxon>
        <taxon>Cytophagales</taxon>
        <taxon>Leadbetterellaceae</taxon>
        <taxon>Lacihabitans</taxon>
    </lineage>
</organism>
<dbReference type="Proteomes" id="UP001204144">
    <property type="component" value="Unassembled WGS sequence"/>
</dbReference>
<keyword evidence="1" id="KW-0315">Glutamine amidotransferase</keyword>
<dbReference type="GO" id="GO:0000162">
    <property type="term" value="P:L-tryptophan biosynthetic process"/>
    <property type="evidence" value="ECO:0007669"/>
    <property type="project" value="TreeGrafter"/>
</dbReference>
<dbReference type="PANTHER" id="PTHR43418:SF4">
    <property type="entry name" value="MULTIFUNCTIONAL TRYPTOPHAN BIOSYNTHESIS PROTEIN"/>
    <property type="match status" value="1"/>
</dbReference>
<dbReference type="InterPro" id="IPR017926">
    <property type="entry name" value="GATASE"/>
</dbReference>
<dbReference type="PANTHER" id="PTHR43418">
    <property type="entry name" value="MULTIFUNCTIONAL TRYPTOPHAN BIOSYNTHESIS PROTEIN-RELATED"/>
    <property type="match status" value="1"/>
</dbReference>
<dbReference type="AlphaFoldDB" id="A0AAE3H4A2"/>
<dbReference type="EMBL" id="RJUF01000177">
    <property type="protein sequence ID" value="MCP9764899.1"/>
    <property type="molecule type" value="Genomic_DNA"/>
</dbReference>
<dbReference type="PRINTS" id="PR00097">
    <property type="entry name" value="ANTSNTHASEII"/>
</dbReference>
<dbReference type="PROSITE" id="PS51273">
    <property type="entry name" value="GATASE_TYPE_1"/>
    <property type="match status" value="1"/>
</dbReference>